<dbReference type="Gene3D" id="3.90.25.10">
    <property type="entry name" value="UDP-galactose 4-epimerase, domain 1"/>
    <property type="match status" value="1"/>
</dbReference>
<dbReference type="InterPro" id="IPR008030">
    <property type="entry name" value="NmrA-like"/>
</dbReference>
<accession>A0A6G0XPA0</accession>
<dbReference type="InterPro" id="IPR052718">
    <property type="entry name" value="NmrA-type_oxidoreductase"/>
</dbReference>
<dbReference type="EMBL" id="VJMJ01000030">
    <property type="protein sequence ID" value="KAF0742215.1"/>
    <property type="molecule type" value="Genomic_DNA"/>
</dbReference>
<protein>
    <recommendedName>
        <fullName evidence="1">NmrA-like domain-containing protein</fullName>
    </recommendedName>
</protein>
<dbReference type="Gene3D" id="3.40.50.720">
    <property type="entry name" value="NAD(P)-binding Rossmann-like Domain"/>
    <property type="match status" value="1"/>
</dbReference>
<sequence length="294" mass="30735">MSAPSTLLVTGASGQLGKLVINHLLNTLAISPERIVAGTRDPTKLQELADKGVQVRKVDFSDVQTVSAAAAGVDRALLISVVEGEGENQVAAVDALAKAGVKHVVYTSLQGLDKSLFRGKTKHEATEVALKSGKISYTILRNGLYFDNCIRAIGDVVKTGEWFSASKDGKASLISRDDLARAAATALASDSSDNVTYELTGPEALSVDEIVAQISETVEKPIQVIQVSVSDLSKGIAAATGLPSFIADILASLDASIAAGVAGDVTDDYEKLTGVKAQTHLEWLAANKSFLQSL</sequence>
<dbReference type="AlphaFoldDB" id="A0A6G0XPA0"/>
<gene>
    <name evidence="2" type="ORF">Ae201684_002880</name>
</gene>
<dbReference type="VEuPathDB" id="FungiDB:AeMF1_006545"/>
<dbReference type="SUPFAM" id="SSF51735">
    <property type="entry name" value="NAD(P)-binding Rossmann-fold domains"/>
    <property type="match status" value="1"/>
</dbReference>
<evidence type="ECO:0000313" key="2">
    <source>
        <dbReference type="EMBL" id="KAF0742215.1"/>
    </source>
</evidence>
<reference evidence="2 3" key="1">
    <citation type="submission" date="2019-07" db="EMBL/GenBank/DDBJ databases">
        <title>Genomics analysis of Aphanomyces spp. identifies a new class of oomycete effector associated with host adaptation.</title>
        <authorList>
            <person name="Gaulin E."/>
        </authorList>
    </citation>
    <scope>NUCLEOTIDE SEQUENCE [LARGE SCALE GENOMIC DNA]</scope>
    <source>
        <strain evidence="2 3">ATCC 201684</strain>
    </source>
</reference>
<dbReference type="PANTHER" id="PTHR47129">
    <property type="entry name" value="QUINONE OXIDOREDUCTASE 2"/>
    <property type="match status" value="1"/>
</dbReference>
<proteinExistence type="predicted"/>
<dbReference type="Pfam" id="PF05368">
    <property type="entry name" value="NmrA"/>
    <property type="match status" value="1"/>
</dbReference>
<comment type="caution">
    <text evidence="2">The sequence shown here is derived from an EMBL/GenBank/DDBJ whole genome shotgun (WGS) entry which is preliminary data.</text>
</comment>
<name>A0A6G0XPA0_9STRA</name>
<organism evidence="2 3">
    <name type="scientific">Aphanomyces euteiches</name>
    <dbReference type="NCBI Taxonomy" id="100861"/>
    <lineage>
        <taxon>Eukaryota</taxon>
        <taxon>Sar</taxon>
        <taxon>Stramenopiles</taxon>
        <taxon>Oomycota</taxon>
        <taxon>Saprolegniomycetes</taxon>
        <taxon>Saprolegniales</taxon>
        <taxon>Verrucalvaceae</taxon>
        <taxon>Aphanomyces</taxon>
    </lineage>
</organism>
<evidence type="ECO:0000313" key="3">
    <source>
        <dbReference type="Proteomes" id="UP000481153"/>
    </source>
</evidence>
<dbReference type="InterPro" id="IPR036291">
    <property type="entry name" value="NAD(P)-bd_dom_sf"/>
</dbReference>
<feature type="domain" description="NmrA-like" evidence="1">
    <location>
        <begin position="5"/>
        <end position="243"/>
    </location>
</feature>
<evidence type="ECO:0000259" key="1">
    <source>
        <dbReference type="Pfam" id="PF05368"/>
    </source>
</evidence>
<dbReference type="Proteomes" id="UP000481153">
    <property type="component" value="Unassembled WGS sequence"/>
</dbReference>
<dbReference type="PANTHER" id="PTHR47129:SF1">
    <property type="entry name" value="NMRA-LIKE DOMAIN-CONTAINING PROTEIN"/>
    <property type="match status" value="1"/>
</dbReference>
<keyword evidence="3" id="KW-1185">Reference proteome</keyword>